<evidence type="ECO:0000256" key="2">
    <source>
        <dbReference type="SAM" id="Phobius"/>
    </source>
</evidence>
<dbReference type="Pfam" id="PF01391">
    <property type="entry name" value="Collagen"/>
    <property type="match status" value="1"/>
</dbReference>
<feature type="compositionally biased region" description="Low complexity" evidence="1">
    <location>
        <begin position="149"/>
        <end position="158"/>
    </location>
</feature>
<evidence type="ECO:0000256" key="1">
    <source>
        <dbReference type="SAM" id="MobiDB-lite"/>
    </source>
</evidence>
<keyword evidence="4" id="KW-1185">Reference proteome</keyword>
<protein>
    <submittedName>
        <fullName evidence="3">Uncharacterized protein</fullName>
    </submittedName>
</protein>
<dbReference type="Proteomes" id="UP001159427">
    <property type="component" value="Unassembled WGS sequence"/>
</dbReference>
<feature type="transmembrane region" description="Helical" evidence="2">
    <location>
        <begin position="23"/>
        <end position="46"/>
    </location>
</feature>
<dbReference type="PANTHER" id="PTHR24024">
    <property type="entry name" value="PULMONARY SURFACTANT-ASSOCIATED PROTEIN A"/>
    <property type="match status" value="1"/>
</dbReference>
<keyword evidence="2" id="KW-0472">Membrane</keyword>
<keyword evidence="2" id="KW-0812">Transmembrane</keyword>
<dbReference type="InterPro" id="IPR051077">
    <property type="entry name" value="Ca-dependent_lectin"/>
</dbReference>
<proteinExistence type="predicted"/>
<feature type="region of interest" description="Disordered" evidence="1">
    <location>
        <begin position="64"/>
        <end position="84"/>
    </location>
</feature>
<evidence type="ECO:0000313" key="3">
    <source>
        <dbReference type="EMBL" id="CAH3023581.1"/>
    </source>
</evidence>
<gene>
    <name evidence="3" type="ORF">PEVE_00019746</name>
</gene>
<dbReference type="PANTHER" id="PTHR24024:SF18">
    <property type="entry name" value="SHORT-CHAIN COLLAGEN C4-LIKE"/>
    <property type="match status" value="1"/>
</dbReference>
<dbReference type="EMBL" id="CALNXI010000266">
    <property type="protein sequence ID" value="CAH3023581.1"/>
    <property type="molecule type" value="Genomic_DNA"/>
</dbReference>
<name>A0ABN8M1X8_9CNID</name>
<sequence>MDKKSDRTFGSLKCVLQERTRCVLYLITVAFLVLSIVYISVAFVSMKQQLSEVKKELRAIKDSRTSLGEKDPPSRRKRRASNSQISELVRRIALLESGSVKISNGTRGQASLPGRDGRDGMQGPPGTPGRDGRDGNQGPAGPRGPPGPKGDIGPVGIPGAPGPQGEKGSQGYSLSGVVYNRWGRKTCYGDALLVYNGVMANGHHNLHGSGSNYLCLPNIPNHGKNNGGWQGTAIHSTEYESGSFLGSIQSLTNHDAPCAVCYVTSRGSQLMVPGRNKCPTGWTKEYGGYLMSSHHDHKHGTEFVCVDVDAEVVPGSHRDTNGALLYVVETSCSTDLPCKPYTDGHELTCVVCTK</sequence>
<comment type="caution">
    <text evidence="3">The sequence shown here is derived from an EMBL/GenBank/DDBJ whole genome shotgun (WGS) entry which is preliminary data.</text>
</comment>
<evidence type="ECO:0000313" key="4">
    <source>
        <dbReference type="Proteomes" id="UP001159427"/>
    </source>
</evidence>
<organism evidence="3 4">
    <name type="scientific">Porites evermanni</name>
    <dbReference type="NCBI Taxonomy" id="104178"/>
    <lineage>
        <taxon>Eukaryota</taxon>
        <taxon>Metazoa</taxon>
        <taxon>Cnidaria</taxon>
        <taxon>Anthozoa</taxon>
        <taxon>Hexacorallia</taxon>
        <taxon>Scleractinia</taxon>
        <taxon>Fungiina</taxon>
        <taxon>Poritidae</taxon>
        <taxon>Porites</taxon>
    </lineage>
</organism>
<keyword evidence="2" id="KW-1133">Transmembrane helix</keyword>
<reference evidence="3 4" key="1">
    <citation type="submission" date="2022-05" db="EMBL/GenBank/DDBJ databases">
        <authorList>
            <consortium name="Genoscope - CEA"/>
            <person name="William W."/>
        </authorList>
    </citation>
    <scope>NUCLEOTIDE SEQUENCE [LARGE SCALE GENOMIC DNA]</scope>
</reference>
<dbReference type="InterPro" id="IPR008160">
    <property type="entry name" value="Collagen"/>
</dbReference>
<accession>A0ABN8M1X8</accession>
<feature type="region of interest" description="Disordered" evidence="1">
    <location>
        <begin position="103"/>
        <end position="170"/>
    </location>
</feature>
<feature type="compositionally biased region" description="Basic and acidic residues" evidence="1">
    <location>
        <begin position="64"/>
        <end position="74"/>
    </location>
</feature>